<organism evidence="2 3">
    <name type="scientific">Lomentospora prolificans</name>
    <dbReference type="NCBI Taxonomy" id="41688"/>
    <lineage>
        <taxon>Eukaryota</taxon>
        <taxon>Fungi</taxon>
        <taxon>Dikarya</taxon>
        <taxon>Ascomycota</taxon>
        <taxon>Pezizomycotina</taxon>
        <taxon>Sordariomycetes</taxon>
        <taxon>Hypocreomycetidae</taxon>
        <taxon>Microascales</taxon>
        <taxon>Microascaceae</taxon>
        <taxon>Lomentospora</taxon>
    </lineage>
</organism>
<sequence length="178" mass="19227">MEGLQLAQMLADLSSLNATEPAAASSLLNASNAVDAAIENIETGKGRVEEQRQQQPPDRPGVRRAVSSMSSTTSGSGRFDKFGRRVLGSQPPSRSNSAAATAPGTPTGPQDIEDDVDKASTLMALHEIRAKLKQQDNTSLMRAREKINALVARQQAQEAEQARQKDVANRKPRYTYPK</sequence>
<evidence type="ECO:0000313" key="2">
    <source>
        <dbReference type="EMBL" id="PKS06609.1"/>
    </source>
</evidence>
<protein>
    <submittedName>
        <fullName evidence="2">Uncharacterized protein</fullName>
    </submittedName>
</protein>
<feature type="region of interest" description="Disordered" evidence="1">
    <location>
        <begin position="154"/>
        <end position="178"/>
    </location>
</feature>
<accession>A0A2N3N2F5</accession>
<feature type="compositionally biased region" description="Basic and acidic residues" evidence="1">
    <location>
        <begin position="160"/>
        <end position="169"/>
    </location>
</feature>
<evidence type="ECO:0000313" key="3">
    <source>
        <dbReference type="Proteomes" id="UP000233524"/>
    </source>
</evidence>
<dbReference type="EMBL" id="NLAX01001034">
    <property type="protein sequence ID" value="PKS06609.1"/>
    <property type="molecule type" value="Genomic_DNA"/>
</dbReference>
<gene>
    <name evidence="2" type="ORF">jhhlp_007358</name>
</gene>
<dbReference type="VEuPathDB" id="FungiDB:jhhlp_007358"/>
<name>A0A2N3N2F5_9PEZI</name>
<dbReference type="InParanoid" id="A0A2N3N2F5"/>
<dbReference type="OrthoDB" id="3519533at2759"/>
<comment type="caution">
    <text evidence="2">The sequence shown here is derived from an EMBL/GenBank/DDBJ whole genome shotgun (WGS) entry which is preliminary data.</text>
</comment>
<dbReference type="AlphaFoldDB" id="A0A2N3N2F5"/>
<reference evidence="2 3" key="1">
    <citation type="journal article" date="2017" name="G3 (Bethesda)">
        <title>First Draft Genome Sequence of the Pathogenic Fungus Lomentospora prolificans (Formerly Scedosporium prolificans).</title>
        <authorList>
            <person name="Luo R."/>
            <person name="Zimin A."/>
            <person name="Workman R."/>
            <person name="Fan Y."/>
            <person name="Pertea G."/>
            <person name="Grossman N."/>
            <person name="Wear M.P."/>
            <person name="Jia B."/>
            <person name="Miller H."/>
            <person name="Casadevall A."/>
            <person name="Timp W."/>
            <person name="Zhang S.X."/>
            <person name="Salzberg S.L."/>
        </authorList>
    </citation>
    <scope>NUCLEOTIDE SEQUENCE [LARGE SCALE GENOMIC DNA]</scope>
    <source>
        <strain evidence="2 3">JHH-5317</strain>
    </source>
</reference>
<keyword evidence="3" id="KW-1185">Reference proteome</keyword>
<evidence type="ECO:0000256" key="1">
    <source>
        <dbReference type="SAM" id="MobiDB-lite"/>
    </source>
</evidence>
<feature type="compositionally biased region" description="Basic and acidic residues" evidence="1">
    <location>
        <begin position="43"/>
        <end position="52"/>
    </location>
</feature>
<feature type="region of interest" description="Disordered" evidence="1">
    <location>
        <begin position="43"/>
        <end position="118"/>
    </location>
</feature>
<feature type="compositionally biased region" description="Low complexity" evidence="1">
    <location>
        <begin position="63"/>
        <end position="77"/>
    </location>
</feature>
<proteinExistence type="predicted"/>
<feature type="compositionally biased region" description="Low complexity" evidence="1">
    <location>
        <begin position="98"/>
        <end position="109"/>
    </location>
</feature>
<dbReference type="Proteomes" id="UP000233524">
    <property type="component" value="Unassembled WGS sequence"/>
</dbReference>